<dbReference type="Proteomes" id="UP000278587">
    <property type="component" value="Unassembled WGS sequence"/>
</dbReference>
<name>A0A0P9JZA9_9PSED</name>
<evidence type="ECO:0000256" key="1">
    <source>
        <dbReference type="ARBA" id="ARBA00005384"/>
    </source>
</evidence>
<gene>
    <name evidence="6" type="ORF">ALQ84_05112</name>
</gene>
<dbReference type="AlphaFoldDB" id="A0A0P9JZA9"/>
<evidence type="ECO:0000313" key="7">
    <source>
        <dbReference type="Proteomes" id="UP000278587"/>
    </source>
</evidence>
<dbReference type="Gene3D" id="1.10.10.10">
    <property type="entry name" value="Winged helix-like DNA-binding domain superfamily/Winged helix DNA-binding domain"/>
    <property type="match status" value="1"/>
</dbReference>
<evidence type="ECO:0000256" key="4">
    <source>
        <dbReference type="ARBA" id="ARBA00023125"/>
    </source>
</evidence>
<dbReference type="Gene3D" id="3.90.1150.10">
    <property type="entry name" value="Aspartate Aminotransferase, domain 1"/>
    <property type="match status" value="1"/>
</dbReference>
<proteinExistence type="inferred from homology"/>
<dbReference type="InterPro" id="IPR015424">
    <property type="entry name" value="PyrdxlP-dep_Trfase"/>
</dbReference>
<dbReference type="RefSeq" id="WP_055011392.1">
    <property type="nucleotide sequence ID" value="NZ_LJPW01000190.1"/>
</dbReference>
<organism evidence="6 7">
    <name type="scientific">Pseudomonas caricapapayae</name>
    <dbReference type="NCBI Taxonomy" id="46678"/>
    <lineage>
        <taxon>Bacteria</taxon>
        <taxon>Pseudomonadati</taxon>
        <taxon>Pseudomonadota</taxon>
        <taxon>Gammaproteobacteria</taxon>
        <taxon>Pseudomonadales</taxon>
        <taxon>Pseudomonadaceae</taxon>
        <taxon>Pseudomonas</taxon>
    </lineage>
</organism>
<dbReference type="InterPro" id="IPR015422">
    <property type="entry name" value="PyrdxlP-dep_Trfase_small"/>
</dbReference>
<dbReference type="PANTHER" id="PTHR46577:SF1">
    <property type="entry name" value="HTH-TYPE TRANSCRIPTIONAL REGULATORY PROTEIN GABR"/>
    <property type="match status" value="1"/>
</dbReference>
<dbReference type="InterPro" id="IPR015421">
    <property type="entry name" value="PyrdxlP-dep_Trfase_major"/>
</dbReference>
<evidence type="ECO:0000256" key="3">
    <source>
        <dbReference type="ARBA" id="ARBA00023015"/>
    </source>
</evidence>
<dbReference type="PANTHER" id="PTHR46577">
    <property type="entry name" value="HTH-TYPE TRANSCRIPTIONAL REGULATORY PROTEIN GABR"/>
    <property type="match status" value="1"/>
</dbReference>
<dbReference type="InterPro" id="IPR000524">
    <property type="entry name" value="Tscrpt_reg_HTH_GntR"/>
</dbReference>
<dbReference type="OrthoDB" id="7016788at2"/>
<dbReference type="PROSITE" id="PS50949">
    <property type="entry name" value="HTH_GNTR"/>
    <property type="match status" value="1"/>
</dbReference>
<comment type="similarity">
    <text evidence="1">In the C-terminal section; belongs to the class-I pyridoxal-phosphate-dependent aminotransferase family.</text>
</comment>
<keyword evidence="5" id="KW-0804">Transcription</keyword>
<protein>
    <submittedName>
        <fullName evidence="6">Transcriptional regulator, GntR family</fullName>
    </submittedName>
</protein>
<comment type="caution">
    <text evidence="6">The sequence shown here is derived from an EMBL/GenBank/DDBJ whole genome shotgun (WGS) entry which is preliminary data.</text>
</comment>
<dbReference type="SUPFAM" id="SSF53383">
    <property type="entry name" value="PLP-dependent transferases"/>
    <property type="match status" value="1"/>
</dbReference>
<dbReference type="InterPro" id="IPR051446">
    <property type="entry name" value="HTH_trans_reg/aminotransferase"/>
</dbReference>
<evidence type="ECO:0000256" key="2">
    <source>
        <dbReference type="ARBA" id="ARBA00022898"/>
    </source>
</evidence>
<dbReference type="Pfam" id="PF00392">
    <property type="entry name" value="GntR"/>
    <property type="match status" value="1"/>
</dbReference>
<accession>A0A0P9JZA9</accession>
<dbReference type="InterPro" id="IPR036388">
    <property type="entry name" value="WH-like_DNA-bd_sf"/>
</dbReference>
<evidence type="ECO:0000313" key="6">
    <source>
        <dbReference type="EMBL" id="RMM12656.1"/>
    </source>
</evidence>
<dbReference type="InterPro" id="IPR036390">
    <property type="entry name" value="WH_DNA-bd_sf"/>
</dbReference>
<dbReference type="GO" id="GO:0003677">
    <property type="term" value="F:DNA binding"/>
    <property type="evidence" value="ECO:0007669"/>
    <property type="project" value="UniProtKB-KW"/>
</dbReference>
<keyword evidence="4" id="KW-0238">DNA-binding</keyword>
<dbReference type="Gene3D" id="3.40.640.10">
    <property type="entry name" value="Type I PLP-dependent aspartate aminotransferase-like (Major domain)"/>
    <property type="match status" value="1"/>
</dbReference>
<dbReference type="GO" id="GO:0003700">
    <property type="term" value="F:DNA-binding transcription factor activity"/>
    <property type="evidence" value="ECO:0007669"/>
    <property type="project" value="InterPro"/>
</dbReference>
<evidence type="ECO:0000256" key="5">
    <source>
        <dbReference type="ARBA" id="ARBA00023163"/>
    </source>
</evidence>
<dbReference type="SMART" id="SM00345">
    <property type="entry name" value="HTH_GNTR"/>
    <property type="match status" value="1"/>
</dbReference>
<dbReference type="EMBL" id="RBOC01000045">
    <property type="protein sequence ID" value="RMM12656.1"/>
    <property type="molecule type" value="Genomic_DNA"/>
</dbReference>
<dbReference type="SUPFAM" id="SSF46785">
    <property type="entry name" value="Winged helix' DNA-binding domain"/>
    <property type="match status" value="1"/>
</dbReference>
<reference evidence="6 7" key="1">
    <citation type="submission" date="2018-08" db="EMBL/GenBank/DDBJ databases">
        <title>Recombination of ecologically and evolutionarily significant loci maintains genetic cohesion in the Pseudomonas syringae species complex.</title>
        <authorList>
            <person name="Dillon M."/>
            <person name="Thakur S."/>
            <person name="Almeida R.N.D."/>
            <person name="Weir B.S."/>
            <person name="Guttman D.S."/>
        </authorList>
    </citation>
    <scope>NUCLEOTIDE SEQUENCE [LARGE SCALE GENOMIC DNA]</scope>
    <source>
        <strain evidence="6 7">ICMP 4086</strain>
    </source>
</reference>
<keyword evidence="3" id="KW-0805">Transcription regulation</keyword>
<dbReference type="CDD" id="cd07377">
    <property type="entry name" value="WHTH_GntR"/>
    <property type="match status" value="1"/>
</dbReference>
<keyword evidence="2" id="KW-0663">Pyridoxal phosphate</keyword>
<sequence length="471" mass="53140">MKNSMDFAYQAVYRYLVRLVDQQQGGLALKMPSLRQLAQRLNVSISTVQSAYSLLEKEGRVYSLPKSGYYSAPSSGAREGLAWPGSDGDLLHALYDHSRRPGMSLLGCDEPTLLYAQEGPLPAMERELARHYPRLGPGFQPFGEPELRTALAARYTRDTEHCWHAENVYVAPDLHGAFKAVLETLGLRGRAVLVESPCPWALLRLLQSFDIRVIEFPLSETGSLDPGRLDHLLRDNDIALAVLPSSLNSVRGSVRPQGNNEAVADVLNRHQVWVLENDTHCGLQFTFELVPLRQWIDPQRLVIIGAFDKSLGPEAPYGYLLCKTLDAQWQQYFWLRAFELPPIRQRAIARLCSNGRLDRQLMALRETLARRMYSMAQQLDEQTGGTLRYQMPEGGCGIWARSVCPVNMRQVFDVLLAQRIVITPGELFSLQNRYGQYLWISYAIDWSQAPAERLGALGEALRKSRLPQTLT</sequence>